<feature type="binding site" evidence="12">
    <location>
        <position position="507"/>
    </location>
    <ligand>
        <name>Zn(2+)</name>
        <dbReference type="ChEBI" id="CHEBI:29105"/>
        <label>2</label>
    </ligand>
</feature>
<comment type="catalytic activity">
    <reaction evidence="12">
        <text>Couples ATP hydrolysis with the unwinding of duplex DNA by translocating in the 3'-5' direction.</text>
        <dbReference type="EC" id="5.6.2.4"/>
    </reaction>
</comment>
<evidence type="ECO:0000256" key="12">
    <source>
        <dbReference type="HAMAP-Rule" id="MF_00983"/>
    </source>
</evidence>
<keyword evidence="4 12" id="KW-0547">Nucleotide-binding</keyword>
<feature type="binding site" evidence="12">
    <location>
        <position position="517"/>
    </location>
    <ligand>
        <name>Zn(2+)</name>
        <dbReference type="ChEBI" id="CHEBI:29105"/>
        <label>1</label>
    </ligand>
</feature>
<evidence type="ECO:0000259" key="13">
    <source>
        <dbReference type="PROSITE" id="PS51192"/>
    </source>
</evidence>
<comment type="subunit">
    <text evidence="12">Component of the replication restart primosome.</text>
</comment>
<dbReference type="GO" id="GO:0016887">
    <property type="term" value="F:ATP hydrolysis activity"/>
    <property type="evidence" value="ECO:0007669"/>
    <property type="project" value="RHEA"/>
</dbReference>
<feature type="domain" description="Helicase C-terminal" evidence="14">
    <location>
        <begin position="512"/>
        <end position="680"/>
    </location>
</feature>
<evidence type="ECO:0000256" key="9">
    <source>
        <dbReference type="ARBA" id="ARBA00023125"/>
    </source>
</evidence>
<dbReference type="Pfam" id="PF00271">
    <property type="entry name" value="Helicase_C"/>
    <property type="match status" value="1"/>
</dbReference>
<dbReference type="FunFam" id="3.40.50.300:FF:000489">
    <property type="entry name" value="Primosome assembly protein PriA"/>
    <property type="match status" value="1"/>
</dbReference>
<dbReference type="Gene3D" id="3.40.1440.60">
    <property type="entry name" value="PriA, 3(prime) DNA-binding domain"/>
    <property type="match status" value="1"/>
</dbReference>
<dbReference type="Gene3D" id="3.40.50.300">
    <property type="entry name" value="P-loop containing nucleotide triphosphate hydrolases"/>
    <property type="match status" value="2"/>
</dbReference>
<feature type="binding site" evidence="12">
    <location>
        <position position="504"/>
    </location>
    <ligand>
        <name>Zn(2+)</name>
        <dbReference type="ChEBI" id="CHEBI:29105"/>
        <label>2</label>
    </ligand>
</feature>
<evidence type="ECO:0000313" key="16">
    <source>
        <dbReference type="Proteomes" id="UP000001423"/>
    </source>
</evidence>
<evidence type="ECO:0000256" key="3">
    <source>
        <dbReference type="ARBA" id="ARBA00022723"/>
    </source>
</evidence>
<keyword evidence="6 12" id="KW-0347">Helicase</keyword>
<evidence type="ECO:0000256" key="5">
    <source>
        <dbReference type="ARBA" id="ARBA00022801"/>
    </source>
</evidence>
<reference evidence="15 16" key="1">
    <citation type="journal article" date="2003" name="Nature">
        <title>Genome divergence in two Prochlorococcus ecotypes reflects oceanic niche differentiation.</title>
        <authorList>
            <person name="Rocap G."/>
            <person name="Larimer F.W."/>
            <person name="Lamerdin J.E."/>
            <person name="Malfatti S."/>
            <person name="Chain P."/>
            <person name="Ahlgren N.A."/>
            <person name="Arellano A."/>
            <person name="Coleman M."/>
            <person name="Hauser L."/>
            <person name="Hess W.R."/>
            <person name="Johnson Z.I."/>
            <person name="Land M.L."/>
            <person name="Lindell D."/>
            <person name="Post A.F."/>
            <person name="Regala W."/>
            <person name="Shah M."/>
            <person name="Shaw S.L."/>
            <person name="Steglich C."/>
            <person name="Sullivan M.B."/>
            <person name="Ting C.S."/>
            <person name="Tolonen A."/>
            <person name="Webb E.A."/>
            <person name="Zinser E.R."/>
            <person name="Chisholm S.W."/>
        </authorList>
    </citation>
    <scope>NUCLEOTIDE SEQUENCE [LARGE SCALE GENOMIC DNA]</scope>
    <source>
        <strain evidence="16">MIT 9313</strain>
    </source>
</reference>
<feature type="domain" description="Helicase ATP-binding" evidence="13">
    <location>
        <begin position="243"/>
        <end position="411"/>
    </location>
</feature>
<dbReference type="SMART" id="SM00490">
    <property type="entry name" value="HELICc"/>
    <property type="match status" value="1"/>
</dbReference>
<dbReference type="Pfam" id="PF00270">
    <property type="entry name" value="DEAD"/>
    <property type="match status" value="1"/>
</dbReference>
<evidence type="ECO:0000256" key="1">
    <source>
        <dbReference type="ARBA" id="ARBA00022515"/>
    </source>
</evidence>
<evidence type="ECO:0000256" key="4">
    <source>
        <dbReference type="ARBA" id="ARBA00022741"/>
    </source>
</evidence>
<feature type="binding site" evidence="12">
    <location>
        <position position="483"/>
    </location>
    <ligand>
        <name>Zn(2+)</name>
        <dbReference type="ChEBI" id="CHEBI:29105"/>
        <label>2</label>
    </ligand>
</feature>
<evidence type="ECO:0000313" key="15">
    <source>
        <dbReference type="EMBL" id="CAE21446.1"/>
    </source>
</evidence>
<feature type="binding site" evidence="12">
    <location>
        <position position="520"/>
    </location>
    <ligand>
        <name>Zn(2+)</name>
        <dbReference type="ChEBI" id="CHEBI:29105"/>
        <label>1</label>
    </ligand>
</feature>
<dbReference type="EMBL" id="BX548175">
    <property type="protein sequence ID" value="CAE21446.1"/>
    <property type="molecule type" value="Genomic_DNA"/>
</dbReference>
<dbReference type="InterPro" id="IPR040498">
    <property type="entry name" value="PriA_CRR"/>
</dbReference>
<dbReference type="InterPro" id="IPR027417">
    <property type="entry name" value="P-loop_NTPase"/>
</dbReference>
<dbReference type="GO" id="GO:0006269">
    <property type="term" value="P:DNA replication, synthesis of primer"/>
    <property type="evidence" value="ECO:0007669"/>
    <property type="project" value="UniProtKB-KW"/>
</dbReference>
<dbReference type="NCBIfam" id="TIGR00595">
    <property type="entry name" value="priA"/>
    <property type="match status" value="1"/>
</dbReference>
<keyword evidence="8 12" id="KW-0067">ATP-binding</keyword>
<feature type="binding site" evidence="12">
    <location>
        <position position="486"/>
    </location>
    <ligand>
        <name>Zn(2+)</name>
        <dbReference type="ChEBI" id="CHEBI:29105"/>
        <label>2</label>
    </ligand>
</feature>
<dbReference type="InterPro" id="IPR014001">
    <property type="entry name" value="Helicase_ATP-bd"/>
</dbReference>
<dbReference type="PANTHER" id="PTHR30580:SF0">
    <property type="entry name" value="PRIMOSOMAL PROTEIN N"/>
    <property type="match status" value="1"/>
</dbReference>
<name>Q7V699_PROMM</name>
<dbReference type="KEGG" id="pmt:PMT_1271"/>
<keyword evidence="1 12" id="KW-0639">Primosome</keyword>
<keyword evidence="9 12" id="KW-0238">DNA-binding</keyword>
<dbReference type="HOGENOM" id="CLU_013353_3_0_3"/>
<evidence type="ECO:0000256" key="11">
    <source>
        <dbReference type="ARBA" id="ARBA00048988"/>
    </source>
</evidence>
<comment type="function">
    <text evidence="12">Initiates the restart of stalled replication forks, which reloads the replicative helicase on sites other than the origin of replication. Recognizes and binds to abandoned replication forks and remodels them to uncover a helicase loading site. Promotes assembly of the primosome at these replication forks.</text>
</comment>
<organism evidence="15 16">
    <name type="scientific">Prochlorococcus marinus (strain MIT 9313)</name>
    <dbReference type="NCBI Taxonomy" id="74547"/>
    <lineage>
        <taxon>Bacteria</taxon>
        <taxon>Bacillati</taxon>
        <taxon>Cyanobacteriota</taxon>
        <taxon>Cyanophyceae</taxon>
        <taxon>Synechococcales</taxon>
        <taxon>Prochlorococcaceae</taxon>
        <taxon>Prochlorococcus</taxon>
    </lineage>
</organism>
<dbReference type="SMART" id="SM00487">
    <property type="entry name" value="DEXDc"/>
    <property type="match status" value="1"/>
</dbReference>
<dbReference type="InterPro" id="IPR001650">
    <property type="entry name" value="Helicase_C-like"/>
</dbReference>
<gene>
    <name evidence="12 15" type="primary">priA</name>
    <name evidence="15" type="ordered locus">PMT_1271</name>
</gene>
<keyword evidence="3 12" id="KW-0479">Metal-binding</keyword>
<dbReference type="PANTHER" id="PTHR30580">
    <property type="entry name" value="PRIMOSOMAL PROTEIN N"/>
    <property type="match status" value="1"/>
</dbReference>
<dbReference type="GO" id="GO:0006270">
    <property type="term" value="P:DNA replication initiation"/>
    <property type="evidence" value="ECO:0007669"/>
    <property type="project" value="TreeGrafter"/>
</dbReference>
<comment type="catalytic activity">
    <reaction evidence="11 12">
        <text>ATP + H2O = ADP + phosphate + H(+)</text>
        <dbReference type="Rhea" id="RHEA:13065"/>
        <dbReference type="ChEBI" id="CHEBI:15377"/>
        <dbReference type="ChEBI" id="CHEBI:15378"/>
        <dbReference type="ChEBI" id="CHEBI:30616"/>
        <dbReference type="ChEBI" id="CHEBI:43474"/>
        <dbReference type="ChEBI" id="CHEBI:456216"/>
        <dbReference type="EC" id="5.6.2.4"/>
    </reaction>
</comment>
<evidence type="ECO:0000256" key="10">
    <source>
        <dbReference type="ARBA" id="ARBA00023235"/>
    </source>
</evidence>
<dbReference type="GO" id="GO:0006302">
    <property type="term" value="P:double-strand break repair"/>
    <property type="evidence" value="ECO:0007669"/>
    <property type="project" value="InterPro"/>
</dbReference>
<dbReference type="EC" id="5.6.2.4" evidence="12"/>
<dbReference type="Proteomes" id="UP000001423">
    <property type="component" value="Chromosome"/>
</dbReference>
<dbReference type="Pfam" id="PF18319">
    <property type="entry name" value="Zn_ribbon_PriA"/>
    <property type="match status" value="1"/>
</dbReference>
<keyword evidence="5 12" id="KW-0378">Hydrolase</keyword>
<feature type="binding site" evidence="12">
    <location>
        <position position="474"/>
    </location>
    <ligand>
        <name>Zn(2+)</name>
        <dbReference type="ChEBI" id="CHEBI:29105"/>
        <label>1</label>
    </ligand>
</feature>
<keyword evidence="16" id="KW-1185">Reference proteome</keyword>
<dbReference type="Pfam" id="PF17764">
    <property type="entry name" value="PriA_3primeBD"/>
    <property type="match status" value="1"/>
</dbReference>
<dbReference type="InterPro" id="IPR005259">
    <property type="entry name" value="PriA"/>
</dbReference>
<dbReference type="GO" id="GO:0003677">
    <property type="term" value="F:DNA binding"/>
    <property type="evidence" value="ECO:0007669"/>
    <property type="project" value="UniProtKB-UniRule"/>
</dbReference>
<dbReference type="GO" id="GO:0005524">
    <property type="term" value="F:ATP binding"/>
    <property type="evidence" value="ECO:0007669"/>
    <property type="project" value="UniProtKB-UniRule"/>
</dbReference>
<keyword evidence="2 12" id="KW-0235">DNA replication</keyword>
<feature type="binding site" evidence="12">
    <location>
        <position position="477"/>
    </location>
    <ligand>
        <name>Zn(2+)</name>
        <dbReference type="ChEBI" id="CHEBI:29105"/>
        <label>1</label>
    </ligand>
</feature>
<keyword evidence="10 12" id="KW-0413">Isomerase</keyword>
<dbReference type="SUPFAM" id="SSF52540">
    <property type="entry name" value="P-loop containing nucleoside triphosphate hydrolases"/>
    <property type="match status" value="1"/>
</dbReference>
<dbReference type="InterPro" id="IPR011545">
    <property type="entry name" value="DEAD/DEAH_box_helicase_dom"/>
</dbReference>
<evidence type="ECO:0000259" key="14">
    <source>
        <dbReference type="PROSITE" id="PS51194"/>
    </source>
</evidence>
<evidence type="ECO:0000256" key="7">
    <source>
        <dbReference type="ARBA" id="ARBA00022833"/>
    </source>
</evidence>
<comment type="cofactor">
    <cofactor evidence="12">
        <name>Zn(2+)</name>
        <dbReference type="ChEBI" id="CHEBI:29105"/>
    </cofactor>
    <text evidence="12">Binds 2 zinc ions per subunit.</text>
</comment>
<proteinExistence type="inferred from homology"/>
<dbReference type="GO" id="GO:0006310">
    <property type="term" value="P:DNA recombination"/>
    <property type="evidence" value="ECO:0007669"/>
    <property type="project" value="InterPro"/>
</dbReference>
<dbReference type="InterPro" id="IPR041236">
    <property type="entry name" value="PriA_C"/>
</dbReference>
<dbReference type="Pfam" id="PF18074">
    <property type="entry name" value="PriA_C"/>
    <property type="match status" value="1"/>
</dbReference>
<accession>Q7V699</accession>
<dbReference type="PROSITE" id="PS51194">
    <property type="entry name" value="HELICASE_CTER"/>
    <property type="match status" value="1"/>
</dbReference>
<dbReference type="AlphaFoldDB" id="Q7V699"/>
<dbReference type="PROSITE" id="PS51192">
    <property type="entry name" value="HELICASE_ATP_BIND_1"/>
    <property type="match status" value="1"/>
</dbReference>
<dbReference type="HAMAP" id="MF_00983">
    <property type="entry name" value="PriA"/>
    <property type="match status" value="1"/>
</dbReference>
<evidence type="ECO:0000256" key="8">
    <source>
        <dbReference type="ARBA" id="ARBA00022840"/>
    </source>
</evidence>
<dbReference type="eggNOG" id="COG1198">
    <property type="taxonomic scope" value="Bacteria"/>
</dbReference>
<dbReference type="InterPro" id="IPR042115">
    <property type="entry name" value="PriA_3primeBD_sf"/>
</dbReference>
<dbReference type="GO" id="GO:1990077">
    <property type="term" value="C:primosome complex"/>
    <property type="evidence" value="ECO:0007669"/>
    <property type="project" value="UniProtKB-UniRule"/>
</dbReference>
<protein>
    <recommendedName>
        <fullName evidence="12">Replication restart protein PriA</fullName>
    </recommendedName>
    <alternativeName>
        <fullName evidence="12">ATP-dependent DNA helicase PriA</fullName>
        <ecNumber evidence="12">5.6.2.4</ecNumber>
    </alternativeName>
    <alternativeName>
        <fullName evidence="12">DNA 3'-5' helicase PriA</fullName>
    </alternativeName>
</protein>
<evidence type="ECO:0000256" key="2">
    <source>
        <dbReference type="ARBA" id="ARBA00022705"/>
    </source>
</evidence>
<sequence length="768" mass="84202">MTPASADPAELPHCPSERCAEVDVWVEAGREGRCFTYVDSRRLGVDLGDLVVVRLRGRRMHGLVMDRRISSPVDRGQDSGSEAPPRHLEAIEALVQSAAVDPLWFGWIEAMAVHCHISSFRMLKAALPPGWLGQRQSHQAEPRRLWWIQLESSAINPQNLPQRQADLQAALAAGGGGAWQRDLQAAGFGSGLVNGLIKRGLIRREKRQPTDASNGLSCSDACDQDLEVPQSLTVEQQEVVEAFQSQPLGTGMLLWGVTGSGKTEVYLQLAARELQAGRHCLILTPEIGLIPQLVDRFRRRFGTKVLEYHSGCSDRERVSTWRQGLTAATPLVVVGTRSAVFLPLAPLGLIVLDEEHDSSYKQESPMPCYHARDMAMDRARRTGARVVLGSATPSLVSWKNLAPQGQLALARLTRRISDQPLPPVHVVDMRQELADGHRRLISRPLMERLSALPEAGEQAVVLVPRRGYSSFLSCRSCGEVVQCPNCDVALTVHRSRQGHQWLRCHWCDHRAEVMSSCHKCGSKAFKPFGAGTQRVMEHLVEELQGLRLLRFDRDSTAGRDGHRRLLEQFAAGEADVLVGTQMLAKGMDLPRVTLAAVLAADGLLHRPDLQAGEQSLQLLMQLAGRAGRGERPGHVLVQTYCPDHPVIHHLVDGRYGEFLKEEACLRHEAGLVPYSRACLLRLSGDSAAVTATAAAVLAEQIKPLCEAQGWCLVGPAPAPIARVAGRSRWQLLLHGPEESRLPLPSGSTLWNGLPRGVSLAVDPDPIQL</sequence>
<dbReference type="GO" id="GO:0043138">
    <property type="term" value="F:3'-5' DNA helicase activity"/>
    <property type="evidence" value="ECO:0007669"/>
    <property type="project" value="UniProtKB-EC"/>
</dbReference>
<dbReference type="GO" id="GO:0008270">
    <property type="term" value="F:zinc ion binding"/>
    <property type="evidence" value="ECO:0007669"/>
    <property type="project" value="UniProtKB-UniRule"/>
</dbReference>
<comment type="similarity">
    <text evidence="12">Belongs to the helicase family. PriA subfamily.</text>
</comment>
<keyword evidence="7 12" id="KW-0862">Zinc</keyword>
<dbReference type="InterPro" id="IPR041222">
    <property type="entry name" value="PriA_3primeBD"/>
</dbReference>
<evidence type="ECO:0000256" key="6">
    <source>
        <dbReference type="ARBA" id="ARBA00022806"/>
    </source>
</evidence>